<dbReference type="EMBL" id="FWXV01000022">
    <property type="protein sequence ID" value="SMD27281.1"/>
    <property type="molecule type" value="Genomic_DNA"/>
</dbReference>
<feature type="transmembrane region" description="Helical" evidence="6">
    <location>
        <begin position="79"/>
        <end position="99"/>
    </location>
</feature>
<feature type="transmembrane region" description="Helical" evidence="6">
    <location>
        <begin position="382"/>
        <end position="406"/>
    </location>
</feature>
<keyword evidence="3 6" id="KW-1133">Transmembrane helix</keyword>
<evidence type="ECO:0000313" key="9">
    <source>
        <dbReference type="Proteomes" id="UP000192674"/>
    </source>
</evidence>
<organism evidence="8 9">
    <name type="scientific">Kibdelosporangium aridum</name>
    <dbReference type="NCBI Taxonomy" id="2030"/>
    <lineage>
        <taxon>Bacteria</taxon>
        <taxon>Bacillati</taxon>
        <taxon>Actinomycetota</taxon>
        <taxon>Actinomycetes</taxon>
        <taxon>Pseudonocardiales</taxon>
        <taxon>Pseudonocardiaceae</taxon>
        <taxon>Kibdelosporangium</taxon>
    </lineage>
</organism>
<feature type="transmembrane region" description="Helical" evidence="6">
    <location>
        <begin position="412"/>
        <end position="433"/>
    </location>
</feature>
<dbReference type="PANTHER" id="PTHR23528:SF1">
    <property type="entry name" value="MAJOR FACILITATOR SUPERFAMILY (MFS) PROFILE DOMAIN-CONTAINING PROTEIN"/>
    <property type="match status" value="1"/>
</dbReference>
<feature type="transmembrane region" description="Helical" evidence="6">
    <location>
        <begin position="36"/>
        <end position="59"/>
    </location>
</feature>
<feature type="transmembrane region" description="Helical" evidence="6">
    <location>
        <begin position="170"/>
        <end position="193"/>
    </location>
</feature>
<proteinExistence type="predicted"/>
<dbReference type="Proteomes" id="UP000192674">
    <property type="component" value="Unassembled WGS sequence"/>
</dbReference>
<feature type="domain" description="Major facilitator superfamily (MFS) profile" evidence="7">
    <location>
        <begin position="34"/>
        <end position="437"/>
    </location>
</feature>
<dbReference type="InterPro" id="IPR020846">
    <property type="entry name" value="MFS_dom"/>
</dbReference>
<feature type="transmembrane region" description="Helical" evidence="6">
    <location>
        <begin position="289"/>
        <end position="310"/>
    </location>
</feature>
<dbReference type="PROSITE" id="PS50850">
    <property type="entry name" value="MFS"/>
    <property type="match status" value="1"/>
</dbReference>
<name>A0A1Y5YBY1_KIBAR</name>
<dbReference type="OrthoDB" id="7584869at2"/>
<evidence type="ECO:0000256" key="6">
    <source>
        <dbReference type="SAM" id="Phobius"/>
    </source>
</evidence>
<sequence length="437" mass="45628">MSNEPIGVPTATGAAEQVAEARGTEPDEPRLRPVSAWFMIVYTLASFGVSLVILMPLLFSLAYKVQIVDPASKESSLGLVIGIGAIVPIIAGPVIGALSDRTRLAWGRRRPYLIIGIGVYAASALLIANASSIGLILLGWTIAGIGVSCAATAVTPVIAEWVPESQRGKLGAFGGVAAQLAGVAASLVGSLLIEHQVLLFLLPVLVLAVTSALFLVTVPDRPARPDVPPTSVFRFFKDLAFNPFQHRDFTLVLIGKFLITLGINFFSTYQLYFLLDRLRLTPADAGQKLALLGGIGVLVTTASAIVSGVVSDRVRRRKPFIYAAAALMACGLLLAAFATSIVLYGVGTTLLVAGVGMFATVDLALVSDAMPDRDTQAGKYMSIYNSIASGPPGAIAPILAPLVLAIGGGSNYTALFLTAAVLATAAGLTAWWIRSVR</sequence>
<feature type="transmembrane region" description="Helical" evidence="6">
    <location>
        <begin position="199"/>
        <end position="218"/>
    </location>
</feature>
<evidence type="ECO:0000256" key="4">
    <source>
        <dbReference type="ARBA" id="ARBA00023136"/>
    </source>
</evidence>
<evidence type="ECO:0000313" key="8">
    <source>
        <dbReference type="EMBL" id="SMD27281.1"/>
    </source>
</evidence>
<dbReference type="GO" id="GO:0022857">
    <property type="term" value="F:transmembrane transporter activity"/>
    <property type="evidence" value="ECO:0007669"/>
    <property type="project" value="InterPro"/>
</dbReference>
<accession>A0A1Y5YBY1</accession>
<feature type="transmembrane region" description="Helical" evidence="6">
    <location>
        <begin position="249"/>
        <end position="269"/>
    </location>
</feature>
<dbReference type="RefSeq" id="WP_084434843.1">
    <property type="nucleotide sequence ID" value="NZ_FWXV01000022.1"/>
</dbReference>
<evidence type="ECO:0000256" key="1">
    <source>
        <dbReference type="ARBA" id="ARBA00004651"/>
    </source>
</evidence>
<keyword evidence="4 6" id="KW-0472">Membrane</keyword>
<evidence type="ECO:0000256" key="2">
    <source>
        <dbReference type="ARBA" id="ARBA00022692"/>
    </source>
</evidence>
<dbReference type="Pfam" id="PF07690">
    <property type="entry name" value="MFS_1"/>
    <property type="match status" value="1"/>
</dbReference>
<feature type="transmembrane region" description="Helical" evidence="6">
    <location>
        <begin position="350"/>
        <end position="370"/>
    </location>
</feature>
<dbReference type="InterPro" id="IPR036259">
    <property type="entry name" value="MFS_trans_sf"/>
</dbReference>
<dbReference type="SUPFAM" id="SSF103473">
    <property type="entry name" value="MFS general substrate transporter"/>
    <property type="match status" value="1"/>
</dbReference>
<protein>
    <submittedName>
        <fullName evidence="8">Major Facilitator Superfamily protein</fullName>
    </submittedName>
</protein>
<dbReference type="PANTHER" id="PTHR23528">
    <property type="match status" value="1"/>
</dbReference>
<feature type="transmembrane region" description="Helical" evidence="6">
    <location>
        <begin position="137"/>
        <end position="158"/>
    </location>
</feature>
<keyword evidence="9" id="KW-1185">Reference proteome</keyword>
<reference evidence="8 9" key="1">
    <citation type="submission" date="2017-04" db="EMBL/GenBank/DDBJ databases">
        <authorList>
            <person name="Afonso C.L."/>
            <person name="Miller P.J."/>
            <person name="Scott M.A."/>
            <person name="Spackman E."/>
            <person name="Goraichik I."/>
            <person name="Dimitrov K.M."/>
            <person name="Suarez D.L."/>
            <person name="Swayne D.E."/>
        </authorList>
    </citation>
    <scope>NUCLEOTIDE SEQUENCE [LARGE SCALE GENOMIC DNA]</scope>
    <source>
        <strain evidence="8 9">DSM 43828</strain>
    </source>
</reference>
<feature type="transmembrane region" description="Helical" evidence="6">
    <location>
        <begin position="322"/>
        <end position="344"/>
    </location>
</feature>
<feature type="transmembrane region" description="Helical" evidence="6">
    <location>
        <begin position="111"/>
        <end position="131"/>
    </location>
</feature>
<evidence type="ECO:0000259" key="7">
    <source>
        <dbReference type="PROSITE" id="PS50850"/>
    </source>
</evidence>
<dbReference type="GO" id="GO:0005886">
    <property type="term" value="C:plasma membrane"/>
    <property type="evidence" value="ECO:0007669"/>
    <property type="project" value="UniProtKB-SubCell"/>
</dbReference>
<evidence type="ECO:0000256" key="5">
    <source>
        <dbReference type="SAM" id="MobiDB-lite"/>
    </source>
</evidence>
<keyword evidence="2 6" id="KW-0812">Transmembrane</keyword>
<dbReference type="InterPro" id="IPR011701">
    <property type="entry name" value="MFS"/>
</dbReference>
<feature type="region of interest" description="Disordered" evidence="5">
    <location>
        <begin position="1"/>
        <end position="28"/>
    </location>
</feature>
<evidence type="ECO:0000256" key="3">
    <source>
        <dbReference type="ARBA" id="ARBA00022989"/>
    </source>
</evidence>
<gene>
    <name evidence="8" type="ORF">SAMN05661093_10884</name>
</gene>
<comment type="subcellular location">
    <subcellularLocation>
        <location evidence="1">Cell membrane</location>
        <topology evidence="1">Multi-pass membrane protein</topology>
    </subcellularLocation>
</comment>
<dbReference type="CDD" id="cd06174">
    <property type="entry name" value="MFS"/>
    <property type="match status" value="1"/>
</dbReference>
<dbReference type="AlphaFoldDB" id="A0A1Y5YBY1"/>
<dbReference type="Gene3D" id="1.20.1250.20">
    <property type="entry name" value="MFS general substrate transporter like domains"/>
    <property type="match status" value="2"/>
</dbReference>